<gene>
    <name evidence="2" type="ORF">GCM10009019_08640</name>
</gene>
<proteinExistence type="predicted"/>
<dbReference type="PANTHER" id="PTHR42860:SF1">
    <property type="entry name" value="VITAMIN B12-BINDING PROTEIN"/>
    <property type="match status" value="1"/>
</dbReference>
<sequence length="302" mass="32994">MSDPVVVSLLPSATEILYALACEPAAVSHECDYPPDAAEKPAANRLLIDPDVSSEEINDQLEGASDVYEIRRDVLEAIDPDVVVTQGVCDVCAVDEVLVADAVSDLGLDCEVVTTDPHHLDDVFGDIERIGAAVGRDERAAELVERLRARVRAVAERVPDGERPRTLVCDWMSPPMIAGHWVPELVETAGGEYGLAAPGAYSEYEDWADVVAFDPEVFVAAPCGFGMEQTLDNLDELREREGWRDLAAVESGRVFAVDGHHYVNRPGPRLVDTLELLAWCLHPEAFETPEKADARRVARRVA</sequence>
<evidence type="ECO:0000313" key="3">
    <source>
        <dbReference type="Proteomes" id="UP001500194"/>
    </source>
</evidence>
<dbReference type="PROSITE" id="PS50983">
    <property type="entry name" value="FE_B12_PBP"/>
    <property type="match status" value="1"/>
</dbReference>
<organism evidence="2 3">
    <name type="scientific">Salarchaeum japonicum</name>
    <dbReference type="NCBI Taxonomy" id="555573"/>
    <lineage>
        <taxon>Archaea</taxon>
        <taxon>Methanobacteriati</taxon>
        <taxon>Methanobacteriota</taxon>
        <taxon>Stenosarchaea group</taxon>
        <taxon>Halobacteria</taxon>
        <taxon>Halobacteriales</taxon>
        <taxon>Halobacteriaceae</taxon>
    </lineage>
</organism>
<dbReference type="InterPro" id="IPR051030">
    <property type="entry name" value="Vitamin_B12-ABC_binding"/>
</dbReference>
<dbReference type="Gene3D" id="3.40.50.1980">
    <property type="entry name" value="Nitrogenase molybdenum iron protein domain"/>
    <property type="match status" value="2"/>
</dbReference>
<dbReference type="AlphaFoldDB" id="A0AAV3SYN9"/>
<dbReference type="RefSeq" id="WP_227261429.1">
    <property type="nucleotide sequence ID" value="NZ_BAAADU010000002.1"/>
</dbReference>
<keyword evidence="3" id="KW-1185">Reference proteome</keyword>
<feature type="domain" description="Fe/B12 periplasmic-binding" evidence="1">
    <location>
        <begin position="5"/>
        <end position="285"/>
    </location>
</feature>
<dbReference type="Pfam" id="PF01497">
    <property type="entry name" value="Peripla_BP_2"/>
    <property type="match status" value="1"/>
</dbReference>
<comment type="caution">
    <text evidence="2">The sequence shown here is derived from an EMBL/GenBank/DDBJ whole genome shotgun (WGS) entry which is preliminary data.</text>
</comment>
<dbReference type="SUPFAM" id="SSF53807">
    <property type="entry name" value="Helical backbone' metal receptor"/>
    <property type="match status" value="1"/>
</dbReference>
<reference evidence="2 3" key="1">
    <citation type="journal article" date="2019" name="Int. J. Syst. Evol. Microbiol.">
        <title>The Global Catalogue of Microorganisms (GCM) 10K type strain sequencing project: providing services to taxonomists for standard genome sequencing and annotation.</title>
        <authorList>
            <consortium name="The Broad Institute Genomics Platform"/>
            <consortium name="The Broad Institute Genome Sequencing Center for Infectious Disease"/>
            <person name="Wu L."/>
            <person name="Ma J."/>
        </authorList>
    </citation>
    <scope>NUCLEOTIDE SEQUENCE [LARGE SCALE GENOMIC DNA]</scope>
    <source>
        <strain evidence="2 3">JCM 16327</strain>
    </source>
</reference>
<accession>A0AAV3SYN9</accession>
<dbReference type="EMBL" id="BAAADU010000002">
    <property type="protein sequence ID" value="GAA0648370.1"/>
    <property type="molecule type" value="Genomic_DNA"/>
</dbReference>
<dbReference type="InterPro" id="IPR002491">
    <property type="entry name" value="ABC_transptr_periplasmic_BD"/>
</dbReference>
<dbReference type="PANTHER" id="PTHR42860">
    <property type="entry name" value="VITAMIN B12-BINDING PROTEIN"/>
    <property type="match status" value="1"/>
</dbReference>
<dbReference type="Proteomes" id="UP001500194">
    <property type="component" value="Unassembled WGS sequence"/>
</dbReference>
<evidence type="ECO:0000259" key="1">
    <source>
        <dbReference type="PROSITE" id="PS50983"/>
    </source>
</evidence>
<dbReference type="GeneID" id="68572012"/>
<name>A0AAV3SYN9_9EURY</name>
<evidence type="ECO:0000313" key="2">
    <source>
        <dbReference type="EMBL" id="GAA0648370.1"/>
    </source>
</evidence>
<protein>
    <submittedName>
        <fullName evidence="2">Cobalamin-binding protein</fullName>
    </submittedName>
</protein>